<protein>
    <submittedName>
        <fullName evidence="1">Uncharacterized protein</fullName>
    </submittedName>
</protein>
<name>A0A1F6VFI8_9BACT</name>
<proteinExistence type="predicted"/>
<dbReference type="AlphaFoldDB" id="A0A1F6VFI8"/>
<gene>
    <name evidence="1" type="ORF">A2738_00685</name>
</gene>
<evidence type="ECO:0000313" key="2">
    <source>
        <dbReference type="Proteomes" id="UP000178235"/>
    </source>
</evidence>
<organism evidence="1 2">
    <name type="scientific">Candidatus Nomurabacteria bacterium RIFCSPHIGHO2_01_FULL_42_15</name>
    <dbReference type="NCBI Taxonomy" id="1801742"/>
    <lineage>
        <taxon>Bacteria</taxon>
        <taxon>Candidatus Nomuraibacteriota</taxon>
    </lineage>
</organism>
<sequence length="83" mass="9804">MNPDHFWKQNKDPIPTPAKTIEELEKELYEKRKALMKLYEDGKVENDEVGMEEADLRIQIEKLDRALLQEIKRAQNEAESYGN</sequence>
<reference evidence="1 2" key="1">
    <citation type="journal article" date="2016" name="Nat. Commun.">
        <title>Thousands of microbial genomes shed light on interconnected biogeochemical processes in an aquifer system.</title>
        <authorList>
            <person name="Anantharaman K."/>
            <person name="Brown C.T."/>
            <person name="Hug L.A."/>
            <person name="Sharon I."/>
            <person name="Castelle C.J."/>
            <person name="Probst A.J."/>
            <person name="Thomas B.C."/>
            <person name="Singh A."/>
            <person name="Wilkins M.J."/>
            <person name="Karaoz U."/>
            <person name="Brodie E.L."/>
            <person name="Williams K.H."/>
            <person name="Hubbard S.S."/>
            <person name="Banfield J.F."/>
        </authorList>
    </citation>
    <scope>NUCLEOTIDE SEQUENCE [LARGE SCALE GENOMIC DNA]</scope>
</reference>
<comment type="caution">
    <text evidence="1">The sequence shown here is derived from an EMBL/GenBank/DDBJ whole genome shotgun (WGS) entry which is preliminary data.</text>
</comment>
<evidence type="ECO:0000313" key="1">
    <source>
        <dbReference type="EMBL" id="OGI68390.1"/>
    </source>
</evidence>
<dbReference type="Proteomes" id="UP000178235">
    <property type="component" value="Unassembled WGS sequence"/>
</dbReference>
<accession>A0A1F6VFI8</accession>
<dbReference type="EMBL" id="MFTS01000003">
    <property type="protein sequence ID" value="OGI68390.1"/>
    <property type="molecule type" value="Genomic_DNA"/>
</dbReference>